<dbReference type="PANTHER" id="PTHR43655">
    <property type="entry name" value="ATP-DEPENDENT PROTEASE"/>
    <property type="match status" value="1"/>
</dbReference>
<dbReference type="SUPFAM" id="SSF52540">
    <property type="entry name" value="P-loop containing nucleoside triphosphate hydrolases"/>
    <property type="match status" value="1"/>
</dbReference>
<reference evidence="8 9" key="1">
    <citation type="submission" date="2018-06" db="EMBL/GenBank/DDBJ databases">
        <title>Complete genome sequence of Paracoccus mutanolyticus strain RSP-02 isolated from cellulosic waste.</title>
        <authorList>
            <person name="Amrutha R.N."/>
            <person name="Shrivastav A."/>
            <person name="Buddana S.K."/>
            <person name="Deshpande U."/>
            <person name="Prakasham R.S."/>
        </authorList>
    </citation>
    <scope>NUCLEOTIDE SEQUENCE [LARGE SCALE GENOMIC DNA]</scope>
    <source>
        <strain evidence="8 9">RSP-02</strain>
    </source>
</reference>
<dbReference type="InterPro" id="IPR027417">
    <property type="entry name" value="P-loop_NTPase"/>
</dbReference>
<feature type="domain" description="ATPase AAA-type core" evidence="7">
    <location>
        <begin position="2"/>
        <end position="40"/>
    </location>
</feature>
<keyword evidence="4" id="KW-0862">Zinc</keyword>
<evidence type="ECO:0000313" key="8">
    <source>
        <dbReference type="EMBL" id="AWX92293.1"/>
    </source>
</evidence>
<dbReference type="Pfam" id="PF00004">
    <property type="entry name" value="AAA"/>
    <property type="match status" value="1"/>
</dbReference>
<dbReference type="Proteomes" id="UP000249922">
    <property type="component" value="Chromosome"/>
</dbReference>
<sequence length="52" mass="5681">MFVGVGAARVRDLFEQARKAAPAIIFIDELDALGRARSSGQIAGGHDERERR</sequence>
<dbReference type="InterPro" id="IPR003959">
    <property type="entry name" value="ATPase_AAA_core"/>
</dbReference>
<keyword evidence="6" id="KW-0645">Protease</keyword>
<evidence type="ECO:0000259" key="7">
    <source>
        <dbReference type="Pfam" id="PF00004"/>
    </source>
</evidence>
<dbReference type="RefSeq" id="WP_112887245.1">
    <property type="nucleotide sequence ID" value="NZ_CP030239.1"/>
</dbReference>
<evidence type="ECO:0000313" key="9">
    <source>
        <dbReference type="Proteomes" id="UP000249922"/>
    </source>
</evidence>
<keyword evidence="9" id="KW-1185">Reference proteome</keyword>
<evidence type="ECO:0000256" key="3">
    <source>
        <dbReference type="ARBA" id="ARBA00022741"/>
    </source>
</evidence>
<evidence type="ECO:0000256" key="6">
    <source>
        <dbReference type="ARBA" id="ARBA00023049"/>
    </source>
</evidence>
<protein>
    <recommendedName>
        <fullName evidence="7">ATPase AAA-type core domain-containing protein</fullName>
    </recommendedName>
</protein>
<dbReference type="Gene3D" id="3.40.50.300">
    <property type="entry name" value="P-loop containing nucleotide triphosphate hydrolases"/>
    <property type="match status" value="1"/>
</dbReference>
<keyword evidence="3" id="KW-0547">Nucleotide-binding</keyword>
<dbReference type="PANTHER" id="PTHR43655:SF2">
    <property type="entry name" value="AFG3 LIKE MATRIX AAA PEPTIDASE SUBUNIT 2, ISOFORM A"/>
    <property type="match status" value="1"/>
</dbReference>
<accession>A0ABN5M386</accession>
<keyword evidence="5" id="KW-0067">ATP-binding</keyword>
<name>A0ABN5M386_9RHOB</name>
<evidence type="ECO:0000256" key="5">
    <source>
        <dbReference type="ARBA" id="ARBA00022840"/>
    </source>
</evidence>
<keyword evidence="6" id="KW-0482">Metalloprotease</keyword>
<comment type="cofactor">
    <cofactor evidence="1">
        <name>Zn(2+)</name>
        <dbReference type="ChEBI" id="CHEBI:29105"/>
    </cofactor>
</comment>
<organism evidence="8 9">
    <name type="scientific">Paracoccus mutanolyticus</name>
    <dbReference type="NCBI Taxonomy" id="1499308"/>
    <lineage>
        <taxon>Bacteria</taxon>
        <taxon>Pseudomonadati</taxon>
        <taxon>Pseudomonadota</taxon>
        <taxon>Alphaproteobacteria</taxon>
        <taxon>Rhodobacterales</taxon>
        <taxon>Paracoccaceae</taxon>
        <taxon>Paracoccus</taxon>
    </lineage>
</organism>
<keyword evidence="6" id="KW-0378">Hydrolase</keyword>
<gene>
    <name evidence="8" type="ORF">DPM13_00570</name>
</gene>
<dbReference type="InterPro" id="IPR050928">
    <property type="entry name" value="ATP-dep_Zn_Metalloprotease"/>
</dbReference>
<evidence type="ECO:0000256" key="2">
    <source>
        <dbReference type="ARBA" id="ARBA00022723"/>
    </source>
</evidence>
<evidence type="ECO:0000256" key="4">
    <source>
        <dbReference type="ARBA" id="ARBA00022833"/>
    </source>
</evidence>
<keyword evidence="2" id="KW-0479">Metal-binding</keyword>
<dbReference type="EMBL" id="CP030239">
    <property type="protein sequence ID" value="AWX92293.1"/>
    <property type="molecule type" value="Genomic_DNA"/>
</dbReference>
<proteinExistence type="predicted"/>
<evidence type="ECO:0000256" key="1">
    <source>
        <dbReference type="ARBA" id="ARBA00001947"/>
    </source>
</evidence>